<evidence type="ECO:0000256" key="2">
    <source>
        <dbReference type="ARBA" id="ARBA00008034"/>
    </source>
</evidence>
<comment type="subcellular location">
    <subcellularLocation>
        <location evidence="6">Cell membrane</location>
        <topology evidence="6">Multi-pass membrane protein</topology>
    </subcellularLocation>
    <subcellularLocation>
        <location evidence="1">Membrane</location>
        <topology evidence="1">Multi-pass membrane protein</topology>
    </subcellularLocation>
</comment>
<evidence type="ECO:0000313" key="8">
    <source>
        <dbReference type="EMBL" id="APT90091.1"/>
    </source>
</evidence>
<dbReference type="EMBL" id="CP009248">
    <property type="protein sequence ID" value="APT90091.1"/>
    <property type="molecule type" value="Genomic_DNA"/>
</dbReference>
<dbReference type="SUPFAM" id="SSF81345">
    <property type="entry name" value="ABC transporter involved in vitamin B12 uptake, BtuC"/>
    <property type="match status" value="1"/>
</dbReference>
<evidence type="ECO:0000256" key="5">
    <source>
        <dbReference type="ARBA" id="ARBA00023136"/>
    </source>
</evidence>
<dbReference type="InterPro" id="IPR001626">
    <property type="entry name" value="ABC_TroCD"/>
</dbReference>
<dbReference type="InterPro" id="IPR037294">
    <property type="entry name" value="ABC_BtuC-like"/>
</dbReference>
<feature type="transmembrane region" description="Helical" evidence="7">
    <location>
        <begin position="232"/>
        <end position="254"/>
    </location>
</feature>
<dbReference type="Pfam" id="PF00950">
    <property type="entry name" value="ABC-3"/>
    <property type="match status" value="1"/>
</dbReference>
<keyword evidence="6" id="KW-0813">Transport</keyword>
<feature type="transmembrane region" description="Helical" evidence="7">
    <location>
        <begin position="83"/>
        <end position="100"/>
    </location>
</feature>
<dbReference type="GO" id="GO:0043190">
    <property type="term" value="C:ATP-binding cassette (ABC) transporter complex"/>
    <property type="evidence" value="ECO:0007669"/>
    <property type="project" value="InterPro"/>
</dbReference>
<keyword evidence="9" id="KW-1185">Reference proteome</keyword>
<dbReference type="GO" id="GO:0055085">
    <property type="term" value="P:transmembrane transport"/>
    <property type="evidence" value="ECO:0007669"/>
    <property type="project" value="InterPro"/>
</dbReference>
<evidence type="ECO:0000256" key="4">
    <source>
        <dbReference type="ARBA" id="ARBA00022989"/>
    </source>
</evidence>
<organism evidence="8 9">
    <name type="scientific">Corynebacterium sphenisci DSM 44792</name>
    <dbReference type="NCBI Taxonomy" id="1437874"/>
    <lineage>
        <taxon>Bacteria</taxon>
        <taxon>Bacillati</taxon>
        <taxon>Actinomycetota</taxon>
        <taxon>Actinomycetes</taxon>
        <taxon>Mycobacteriales</taxon>
        <taxon>Corynebacteriaceae</taxon>
        <taxon>Corynebacterium</taxon>
    </lineage>
</organism>
<evidence type="ECO:0000256" key="3">
    <source>
        <dbReference type="ARBA" id="ARBA00022692"/>
    </source>
</evidence>
<feature type="transmembrane region" description="Helical" evidence="7">
    <location>
        <begin position="25"/>
        <end position="46"/>
    </location>
</feature>
<keyword evidence="3 6" id="KW-0812">Transmembrane</keyword>
<gene>
    <name evidence="8" type="ORF">CSPHI_02290</name>
</gene>
<dbReference type="AlphaFoldDB" id="A0A1L7CWA4"/>
<evidence type="ECO:0000256" key="1">
    <source>
        <dbReference type="ARBA" id="ARBA00004141"/>
    </source>
</evidence>
<dbReference type="KEGG" id="csph:CSPHI_02290"/>
<comment type="similarity">
    <text evidence="2 6">Belongs to the ABC-3 integral membrane protein family.</text>
</comment>
<feature type="transmembrane region" description="Helical" evidence="7">
    <location>
        <begin position="148"/>
        <end position="167"/>
    </location>
</feature>
<feature type="transmembrane region" description="Helical" evidence="7">
    <location>
        <begin position="266"/>
        <end position="286"/>
    </location>
</feature>
<feature type="transmembrane region" description="Helical" evidence="7">
    <location>
        <begin position="106"/>
        <end position="127"/>
    </location>
</feature>
<accession>A0A1L7CWA4</accession>
<dbReference type="STRING" id="1437874.CSPHI_02290"/>
<evidence type="ECO:0000256" key="6">
    <source>
        <dbReference type="RuleBase" id="RU003943"/>
    </source>
</evidence>
<name>A0A1L7CWA4_9CORY</name>
<feature type="transmembrane region" description="Helical" evidence="7">
    <location>
        <begin position="192"/>
        <end position="220"/>
    </location>
</feature>
<keyword evidence="4 7" id="KW-1133">Transmembrane helix</keyword>
<keyword evidence="5 7" id="KW-0472">Membrane</keyword>
<evidence type="ECO:0000313" key="9">
    <source>
        <dbReference type="Proteomes" id="UP000185469"/>
    </source>
</evidence>
<protein>
    <submittedName>
        <fullName evidence="8">Zinc ABC transporter permease</fullName>
    </submittedName>
</protein>
<dbReference type="Gene3D" id="1.10.3470.10">
    <property type="entry name" value="ABC transporter involved in vitamin B12 uptake, BtuC"/>
    <property type="match status" value="1"/>
</dbReference>
<sequence length="293" mass="29937">MAGIDGLRLLLADVPGLQTVAGAPFLFRPFVMLMFLGVAAGLVGVIVNLRCMEFNAEAMVHSVFPGIVAGAVYGGIEKIVPGAAIVAVIVAVALTALGRAHGVNEAGTAVVLTSFFSFGIVLSLWKGDMSGQLEALMFGRLLEVSDRRLVESILVCLVALAVIAASWRVQVFRAFDRDGAQALGVNGTLVDFLANAAIAAVVVASSSAVGVLLVVGYLVVPGAAGRLIANRIGVMIPIAIAVGVAGGYLGMLAMTADTPRPVSPQAAVALAVIAVYVVLLPIGAWLRRKGAPA</sequence>
<reference evidence="8 9" key="1">
    <citation type="submission" date="2014-08" db="EMBL/GenBank/DDBJ databases">
        <title>Complete genome sequence of Corynebacterium sphenisci CECT 5990(T) (=DSM 44792(T)), isolated from healthy wild penguins.</title>
        <authorList>
            <person name="Ruckert C."/>
            <person name="Albersmeier A."/>
            <person name="Winkler A."/>
            <person name="Kalinowski J."/>
        </authorList>
    </citation>
    <scope>NUCLEOTIDE SEQUENCE [LARGE SCALE GENOMIC DNA]</scope>
    <source>
        <strain evidence="8 9">DSM 44792</strain>
    </source>
</reference>
<dbReference type="PANTHER" id="PTHR30477">
    <property type="entry name" value="ABC-TRANSPORTER METAL-BINDING PROTEIN"/>
    <property type="match status" value="1"/>
</dbReference>
<proteinExistence type="inferred from homology"/>
<evidence type="ECO:0000256" key="7">
    <source>
        <dbReference type="SAM" id="Phobius"/>
    </source>
</evidence>
<dbReference type="PANTHER" id="PTHR30477:SF21">
    <property type="entry name" value="ABC-3 PROTEIN"/>
    <property type="match status" value="1"/>
</dbReference>
<dbReference type="Proteomes" id="UP000185469">
    <property type="component" value="Chromosome"/>
</dbReference>